<protein>
    <submittedName>
        <fullName evidence="3">Bifunctional UDP-sugar hydrolase/5'-nucleotidase</fullName>
    </submittedName>
    <submittedName>
        <fullName evidence="4">Bifunctional metallophosphatase/5'-nucleotidase</fullName>
    </submittedName>
</protein>
<dbReference type="PROSITE" id="PS00785">
    <property type="entry name" value="5_NUCLEOTIDASE_1"/>
    <property type="match status" value="1"/>
</dbReference>
<dbReference type="Pfam" id="PF02872">
    <property type="entry name" value="5_nucleotid_C"/>
    <property type="match status" value="1"/>
</dbReference>
<dbReference type="PANTHER" id="PTHR11575">
    <property type="entry name" value="5'-NUCLEOTIDASE-RELATED"/>
    <property type="match status" value="1"/>
</dbReference>
<dbReference type="GO" id="GO:0016788">
    <property type="term" value="F:hydrolase activity, acting on ester bonds"/>
    <property type="evidence" value="ECO:0007669"/>
    <property type="project" value="InterPro"/>
</dbReference>
<keyword evidence="1 3" id="KW-0378">Hydrolase</keyword>
<evidence type="ECO:0000313" key="3">
    <source>
        <dbReference type="EMBL" id="MDT4287706.1"/>
    </source>
</evidence>
<evidence type="ECO:0000256" key="1">
    <source>
        <dbReference type="RuleBase" id="RU362119"/>
    </source>
</evidence>
<dbReference type="InterPro" id="IPR006146">
    <property type="entry name" value="5'-Nucleotdase_CS"/>
</dbReference>
<gene>
    <name evidence="4" type="ORF">CV019_03070</name>
    <name evidence="3" type="ORF">RO950_12085</name>
</gene>
<dbReference type="InterPro" id="IPR036907">
    <property type="entry name" value="5'-Nucleotdase_C_sf"/>
</dbReference>
<dbReference type="AlphaFoldDB" id="A0A2A1K806"/>
<organism evidence="4 5">
    <name type="scientific">Staphylococcus haemolyticus</name>
    <dbReference type="NCBI Taxonomy" id="1283"/>
    <lineage>
        <taxon>Bacteria</taxon>
        <taxon>Bacillati</taxon>
        <taxon>Bacillota</taxon>
        <taxon>Bacilli</taxon>
        <taxon>Bacillales</taxon>
        <taxon>Staphylococcaceae</taxon>
        <taxon>Staphylococcus</taxon>
    </lineage>
</organism>
<dbReference type="STRING" id="1283.ShL2_01797"/>
<dbReference type="GO" id="GO:0030288">
    <property type="term" value="C:outer membrane-bounded periplasmic space"/>
    <property type="evidence" value="ECO:0007669"/>
    <property type="project" value="TreeGrafter"/>
</dbReference>
<dbReference type="InterPro" id="IPR008334">
    <property type="entry name" value="5'-Nucleotdase_C"/>
</dbReference>
<sequence length="503" mass="58226">MEKNEHINIDILATSDMHSHFMNGDFGSNIYRAGTYVKNIRENNDKVILLDSGGSVAGSLAAHYYAIVAPYKRHPMIKLMNAMQYDASGISPDDFKFGLSFLTKAVSLSRFQWLSANIEFALTKEPYFSTPYIIKEYDNVRIAIVGLTADGLMKNEFAEMEKEVSIEKALLSAKRWIRYIHESEHPDFLIVIYHGGLYKINQTNTRHRKGSHEAEKIMKEIGVIDLMITAHQHQTIIGNDFETVYVQAGQDAQELVHVKIKFKKRTNSFEKEDIESTVINLSEFPEDQELLETTYYDRKALEHWSKDIVSENKVDLQVNGLEDLLSSPHPFIQLLHDSLHLAYVNNITCINVPKNGEKGLKGIVTNEDVYNAYPHPDKAIDITLRGHQIKKMLEYTYSYIQFEQNQLSMTIIDETLCTLWQGFDYEVDMSAPRFDRVNIKNIELDEKYRVTMTDYCYRNYRQYLEDESILHSTYDRPMSSLIAEKLNQPDYYLKLDSNFSVAY</sequence>
<accession>A0A2A1K806</accession>
<dbReference type="GO" id="GO:0000166">
    <property type="term" value="F:nucleotide binding"/>
    <property type="evidence" value="ECO:0007669"/>
    <property type="project" value="UniProtKB-KW"/>
</dbReference>
<keyword evidence="6" id="KW-1185">Reference proteome</keyword>
<dbReference type="Proteomes" id="UP001269271">
    <property type="component" value="Unassembled WGS sequence"/>
</dbReference>
<dbReference type="SUPFAM" id="SSF56300">
    <property type="entry name" value="Metallo-dependent phosphatases"/>
    <property type="match status" value="1"/>
</dbReference>
<dbReference type="EMBL" id="PGWX01000221">
    <property type="protein sequence ID" value="PPJ76513.1"/>
    <property type="molecule type" value="Genomic_DNA"/>
</dbReference>
<evidence type="ECO:0000313" key="5">
    <source>
        <dbReference type="Proteomes" id="UP000238153"/>
    </source>
</evidence>
<reference evidence="3 6" key="2">
    <citation type="submission" date="2023-08" db="EMBL/GenBank/DDBJ databases">
        <title>Genomic surveillance of Staphylococcus haemolyticus neonatal outbreak in southern France.</title>
        <authorList>
            <person name="Magnan C."/>
            <person name="Morsli M."/>
            <person name="Thiery B."/>
            <person name="Salipante F."/>
            <person name="Attar J."/>
            <person name="Massimo D.M."/>
            <person name="Ory J."/>
            <person name="Pantel A."/>
            <person name="Lavigne J.-P."/>
        </authorList>
    </citation>
    <scope>NUCLEOTIDE SEQUENCE [LARGE SCALE GENOMIC DNA]</scope>
    <source>
        <strain evidence="3 6">NSH026</strain>
    </source>
</reference>
<evidence type="ECO:0000313" key="4">
    <source>
        <dbReference type="EMBL" id="PPJ76513.1"/>
    </source>
</evidence>
<dbReference type="GO" id="GO:0046872">
    <property type="term" value="F:metal ion binding"/>
    <property type="evidence" value="ECO:0007669"/>
    <property type="project" value="InterPro"/>
</dbReference>
<dbReference type="Proteomes" id="UP000238153">
    <property type="component" value="Unassembled WGS sequence"/>
</dbReference>
<dbReference type="EMBL" id="JAVSOO010000049">
    <property type="protein sequence ID" value="MDT4287706.1"/>
    <property type="molecule type" value="Genomic_DNA"/>
</dbReference>
<name>A0A2A1K806_STAHA</name>
<dbReference type="InterPro" id="IPR029052">
    <property type="entry name" value="Metallo-depent_PP-like"/>
</dbReference>
<dbReference type="GeneID" id="93781297"/>
<comment type="similarity">
    <text evidence="1">Belongs to the 5'-nucleotidase family.</text>
</comment>
<dbReference type="Gene3D" id="3.60.21.10">
    <property type="match status" value="1"/>
</dbReference>
<dbReference type="SUPFAM" id="SSF55816">
    <property type="entry name" value="5'-nucleotidase (syn. UDP-sugar hydrolase), C-terminal domain"/>
    <property type="match status" value="1"/>
</dbReference>
<dbReference type="InterPro" id="IPR006179">
    <property type="entry name" value="5_nucleotidase/apyrase"/>
</dbReference>
<keyword evidence="1" id="KW-0547">Nucleotide-binding</keyword>
<dbReference type="RefSeq" id="WP_016931306.1">
    <property type="nucleotide sequence ID" value="NZ_BKAY01000026.1"/>
</dbReference>
<proteinExistence type="inferred from homology"/>
<evidence type="ECO:0000259" key="2">
    <source>
        <dbReference type="Pfam" id="PF02872"/>
    </source>
</evidence>
<dbReference type="PANTHER" id="PTHR11575:SF6">
    <property type="entry name" value="2',3'-CYCLIC-NUCLEOTIDE 2'-PHOSPHODIESTERASE_3'-NUCLEOTIDASE"/>
    <property type="match status" value="1"/>
</dbReference>
<dbReference type="GO" id="GO:0009166">
    <property type="term" value="P:nucleotide catabolic process"/>
    <property type="evidence" value="ECO:0007669"/>
    <property type="project" value="InterPro"/>
</dbReference>
<dbReference type="PRINTS" id="PR01607">
    <property type="entry name" value="APYRASEFAMLY"/>
</dbReference>
<feature type="domain" description="5'-Nucleotidase C-terminal" evidence="2">
    <location>
        <begin position="328"/>
        <end position="456"/>
    </location>
</feature>
<reference evidence="4 5" key="1">
    <citation type="submission" date="2017-11" db="EMBL/GenBank/DDBJ databases">
        <authorList>
            <person name="Founou R.C."/>
            <person name="Founou L."/>
            <person name="Allam M."/>
            <person name="Ismail A."/>
            <person name="Essack S.Y."/>
        </authorList>
    </citation>
    <scope>NUCLEOTIDE SEQUENCE [LARGE SCALE GENOMIC DNA]</scope>
    <source>
        <strain evidence="4 5">G811N2B1</strain>
    </source>
</reference>
<dbReference type="Gene3D" id="3.90.780.10">
    <property type="entry name" value="5'-Nucleotidase, C-terminal domain"/>
    <property type="match status" value="1"/>
</dbReference>
<comment type="caution">
    <text evidence="4">The sequence shown here is derived from an EMBL/GenBank/DDBJ whole genome shotgun (WGS) entry which is preliminary data.</text>
</comment>
<evidence type="ECO:0000313" key="6">
    <source>
        <dbReference type="Proteomes" id="UP001269271"/>
    </source>
</evidence>